<reference evidence="1" key="1">
    <citation type="journal article" date="2014" name="Funct. Integr. Genomics">
        <title>The barley Frost resistance-H2 locus.</title>
        <authorList>
            <person name="Pasquariello M."/>
            <person name="Barabaschi D."/>
            <person name="Himmelbach A."/>
            <person name="Steuernagel B."/>
            <person name="Ariyadasa R."/>
            <person name="Stein N."/>
            <person name="Gandolfi F."/>
            <person name="Tenedini E."/>
            <person name="Bernardis I."/>
            <person name="Tagliafico E."/>
            <person name="Pecchioni N."/>
            <person name="Francia E."/>
        </authorList>
    </citation>
    <scope>NUCLEOTIDE SEQUENCE</scope>
</reference>
<accession>A0A023INE2</accession>
<proteinExistence type="predicted"/>
<dbReference type="AlphaFoldDB" id="A0A023INE2"/>
<protein>
    <submittedName>
        <fullName evidence="1">Uncharacterized protein</fullName>
    </submittedName>
</protein>
<sequence>MTEIPLRPITISGVSIPMVAPTSSTMISSDEPRCQGFNQSRIRFPLSVGIELARDSIVGIPIPCSISLPAKSVDPDQSARWPSIGLSGSPDDESTVVMALATIVLEDNEDEEMVDVANEESVEPHYVGNAEAVEMVFKAPELGDRTLPLKVDDYNPQGYRRSNFIHAHHC</sequence>
<name>A0A023INE2_HORVV</name>
<evidence type="ECO:0000313" key="1">
    <source>
        <dbReference type="EMBL" id="AGW47740.1"/>
    </source>
</evidence>
<dbReference type="EMBL" id="KF686739">
    <property type="protein sequence ID" value="AGW47740.1"/>
    <property type="molecule type" value="Genomic_DNA"/>
</dbReference>
<organism evidence="1">
    <name type="scientific">Hordeum vulgare subsp. vulgare</name>
    <name type="common">Domesticated barley</name>
    <dbReference type="NCBI Taxonomy" id="112509"/>
    <lineage>
        <taxon>Eukaryota</taxon>
        <taxon>Viridiplantae</taxon>
        <taxon>Streptophyta</taxon>
        <taxon>Embryophyta</taxon>
        <taxon>Tracheophyta</taxon>
        <taxon>Spermatophyta</taxon>
        <taxon>Magnoliopsida</taxon>
        <taxon>Liliopsida</taxon>
        <taxon>Poales</taxon>
        <taxon>Poaceae</taxon>
        <taxon>BOP clade</taxon>
        <taxon>Pooideae</taxon>
        <taxon>Triticodae</taxon>
        <taxon>Triticeae</taxon>
        <taxon>Hordeinae</taxon>
        <taxon>Hordeum</taxon>
    </lineage>
</organism>